<dbReference type="InterPro" id="IPR055414">
    <property type="entry name" value="LRR_R13L4/SHOC2-like"/>
</dbReference>
<protein>
    <submittedName>
        <fullName evidence="6">Disease resistance family protein</fullName>
    </submittedName>
</protein>
<dbReference type="InterPro" id="IPR036388">
    <property type="entry name" value="WH-like_DNA-bd_sf"/>
</dbReference>
<comment type="caution">
    <text evidence="6">The sequence shown here is derived from an EMBL/GenBank/DDBJ whole genome shotgun (WGS) entry which is preliminary data.</text>
</comment>
<proteinExistence type="predicted"/>
<dbReference type="InterPro" id="IPR058922">
    <property type="entry name" value="WHD_DRP"/>
</dbReference>
<feature type="compositionally biased region" description="Polar residues" evidence="3">
    <location>
        <begin position="518"/>
        <end position="530"/>
    </location>
</feature>
<evidence type="ECO:0000256" key="1">
    <source>
        <dbReference type="ARBA" id="ARBA00022737"/>
    </source>
</evidence>
<dbReference type="GO" id="GO:0002758">
    <property type="term" value="P:innate immune response-activating signaling pathway"/>
    <property type="evidence" value="ECO:0007669"/>
    <property type="project" value="UniProtKB-ARBA"/>
</dbReference>
<dbReference type="PANTHER" id="PTHR23155">
    <property type="entry name" value="DISEASE RESISTANCE PROTEIN RP"/>
    <property type="match status" value="1"/>
</dbReference>
<dbReference type="Pfam" id="PF23598">
    <property type="entry name" value="LRR_14"/>
    <property type="match status" value="1"/>
</dbReference>
<evidence type="ECO:0000313" key="6">
    <source>
        <dbReference type="EMBL" id="KAJ4776750.1"/>
    </source>
</evidence>
<dbReference type="Pfam" id="PF23559">
    <property type="entry name" value="WHD_DRP"/>
    <property type="match status" value="1"/>
</dbReference>
<name>A0AAV8E5M4_9POAL</name>
<dbReference type="GO" id="GO:0009626">
    <property type="term" value="P:plant-type hypersensitive response"/>
    <property type="evidence" value="ECO:0007669"/>
    <property type="project" value="UniProtKB-ARBA"/>
</dbReference>
<reference evidence="6" key="1">
    <citation type="submission" date="2022-08" db="EMBL/GenBank/DDBJ databases">
        <authorList>
            <person name="Marques A."/>
        </authorList>
    </citation>
    <scope>NUCLEOTIDE SEQUENCE</scope>
    <source>
        <strain evidence="6">RhyPub2mFocal</strain>
        <tissue evidence="6">Leaves</tissue>
    </source>
</reference>
<evidence type="ECO:0000313" key="7">
    <source>
        <dbReference type="Proteomes" id="UP001140206"/>
    </source>
</evidence>
<gene>
    <name evidence="6" type="ORF">LUZ62_061007</name>
</gene>
<feature type="domain" description="Disease resistance R13L4/SHOC-2-like LRR" evidence="5">
    <location>
        <begin position="150"/>
        <end position="439"/>
    </location>
</feature>
<dbReference type="InterPro" id="IPR032675">
    <property type="entry name" value="LRR_dom_sf"/>
</dbReference>
<dbReference type="FunFam" id="1.10.10.10:FF:000322">
    <property type="entry name" value="Probable disease resistance protein At1g63360"/>
    <property type="match status" value="1"/>
</dbReference>
<keyword evidence="7" id="KW-1185">Reference proteome</keyword>
<dbReference type="Proteomes" id="UP001140206">
    <property type="component" value="Chromosome 3"/>
</dbReference>
<dbReference type="AlphaFoldDB" id="A0AAV8E5M4"/>
<keyword evidence="2" id="KW-0611">Plant defense</keyword>
<evidence type="ECO:0000256" key="2">
    <source>
        <dbReference type="ARBA" id="ARBA00022821"/>
    </source>
</evidence>
<dbReference type="SUPFAM" id="SSF52058">
    <property type="entry name" value="L domain-like"/>
    <property type="match status" value="1"/>
</dbReference>
<dbReference type="EMBL" id="JAMFTS010000003">
    <property type="protein sequence ID" value="KAJ4776750.1"/>
    <property type="molecule type" value="Genomic_DNA"/>
</dbReference>
<organism evidence="6 7">
    <name type="scientific">Rhynchospora pubera</name>
    <dbReference type="NCBI Taxonomy" id="906938"/>
    <lineage>
        <taxon>Eukaryota</taxon>
        <taxon>Viridiplantae</taxon>
        <taxon>Streptophyta</taxon>
        <taxon>Embryophyta</taxon>
        <taxon>Tracheophyta</taxon>
        <taxon>Spermatophyta</taxon>
        <taxon>Magnoliopsida</taxon>
        <taxon>Liliopsida</taxon>
        <taxon>Poales</taxon>
        <taxon>Cyperaceae</taxon>
        <taxon>Cyperoideae</taxon>
        <taxon>Rhynchosporeae</taxon>
        <taxon>Rhynchospora</taxon>
    </lineage>
</organism>
<accession>A0AAV8E5M4</accession>
<evidence type="ECO:0000259" key="4">
    <source>
        <dbReference type="Pfam" id="PF23559"/>
    </source>
</evidence>
<feature type="region of interest" description="Disordered" evidence="3">
    <location>
        <begin position="478"/>
        <end position="530"/>
    </location>
</feature>
<evidence type="ECO:0000256" key="3">
    <source>
        <dbReference type="SAM" id="MobiDB-lite"/>
    </source>
</evidence>
<dbReference type="Gene3D" id="1.10.10.10">
    <property type="entry name" value="Winged helix-like DNA-binding domain superfamily/Winged helix DNA-binding domain"/>
    <property type="match status" value="1"/>
</dbReference>
<dbReference type="InterPro" id="IPR044974">
    <property type="entry name" value="Disease_R_plants"/>
</dbReference>
<keyword evidence="1" id="KW-0677">Repeat</keyword>
<dbReference type="GO" id="GO:0042742">
    <property type="term" value="P:defense response to bacterium"/>
    <property type="evidence" value="ECO:0007669"/>
    <property type="project" value="UniProtKB-ARBA"/>
</dbReference>
<dbReference type="PANTHER" id="PTHR23155:SF1185">
    <property type="entry name" value="DISEASE RESISTANCE RPP8-LIKE PROTEIN 3-RELATED"/>
    <property type="match status" value="1"/>
</dbReference>
<feature type="compositionally biased region" description="Basic residues" evidence="3">
    <location>
        <begin position="496"/>
        <end position="507"/>
    </location>
</feature>
<feature type="domain" description="Disease resistance protein winged helix" evidence="4">
    <location>
        <begin position="35"/>
        <end position="104"/>
    </location>
</feature>
<feature type="compositionally biased region" description="Basic and acidic residues" evidence="3">
    <location>
        <begin position="508"/>
        <end position="517"/>
    </location>
</feature>
<dbReference type="Gene3D" id="3.80.10.10">
    <property type="entry name" value="Ribonuclease Inhibitor"/>
    <property type="match status" value="1"/>
</dbReference>
<evidence type="ECO:0000259" key="5">
    <source>
        <dbReference type="Pfam" id="PF23598"/>
    </source>
</evidence>
<sequence length="530" mass="60784">MDWHSNSDCIDILAMSYEDMPSYLKTCFLYLAFLPEDFEISAPCLIRMWVAEGFMPQHESKTMEEIAEDCLEQLFQRSMVQVLRQDANGSIEYFRVHDLLRDFAMRQAGKENFITALANPPNTNHCNRAARRASLHACGPQFMDYVGPKTRSLFLFRLESNLPNYTKFRLLRVLEIVFVRTHEVINLRGVDRLIHLKYLGVRGTGHCTELDMSEFSFGCLKNLETLDIQKTTANIPTDLWTINTLRHVTNDLRLPEIPSTAELRNLQTLEWIPIKNKIIPHLNKLQKLGLIFKWWSLDVVYAVSHLFGGLSSLTSLAIKGNNFPMEIVYPKGLPNYQNLQILHLNGNWSKSVTLEAKLFPKNLVKLTLQDSHLGQDPMPELGKLNSLKELRLITCVDNVKQMICPAGFPVLEKLHIWCLSTVQKLTVANEVMPRLKSISTFPTKCELPLKLMHLIPERERTNDDPTIISLSLESDNDRPKSVMVRRNRPESDVHKDRHKSVMVRRNRLQHDAVRAELSDSNSGSDLGTDS</sequence>